<dbReference type="Pfam" id="PF12215">
    <property type="entry name" value="Glyco_hydr_116N"/>
    <property type="match status" value="1"/>
</dbReference>
<keyword evidence="4" id="KW-1185">Reference proteome</keyword>
<dbReference type="PANTHER" id="PTHR12654:SF0">
    <property type="entry name" value="NON-LYSOSOMAL GLUCOSYLCERAMIDASE"/>
    <property type="match status" value="1"/>
</dbReference>
<dbReference type="Proteomes" id="UP001596455">
    <property type="component" value="Unassembled WGS sequence"/>
</dbReference>
<organism evidence="3 4">
    <name type="scientific">Georgenia alba</name>
    <dbReference type="NCBI Taxonomy" id="2233858"/>
    <lineage>
        <taxon>Bacteria</taxon>
        <taxon>Bacillati</taxon>
        <taxon>Actinomycetota</taxon>
        <taxon>Actinomycetes</taxon>
        <taxon>Micrococcales</taxon>
        <taxon>Bogoriellaceae</taxon>
        <taxon>Georgenia</taxon>
    </lineage>
</organism>
<dbReference type="PANTHER" id="PTHR12654">
    <property type="entry name" value="BILE ACID BETA-GLUCOSIDASE-RELATED"/>
    <property type="match status" value="1"/>
</dbReference>
<feature type="domain" description="Glycosyl-hydrolase family 116 catalytic region" evidence="1">
    <location>
        <begin position="417"/>
        <end position="772"/>
    </location>
</feature>
<feature type="domain" description="Glycosyl-hydrolase family 116 N-terminal" evidence="2">
    <location>
        <begin position="44"/>
        <end position="356"/>
    </location>
</feature>
<sequence>MSTDRSAVAARWDRARRYGFTTTRVPSTAFVAKHRSHDDGPGHGMFLGPLGGPAFSRDLTGRFNRWHLHPGTHLVEDVDPAFLAVHHETGGTHHHRVLRAEVGGSHEVATLFPVTHERFASAELPFVVTLSAFSPVIPGDEEVAGLPVVVLDVHLEAVSGTLPTVDVAMFWPNLGGWRPSWVTTDDRGDRAWPGHHHAGNVNRAVSLDTGGMAVLQSREMLPGRAAPETCLSVTGEADGFSRQLQYKTDQNATGVPDHEQAFTLGAVRHAFATTGRLAATPDGSWPAHWHEPVGSAVAAHLDPGRRSARVRFVLAMDWPEVTFGSGRAWRRPYKAAPGRTSATAMSERAHREADSWLTRLDSWHQETLQDLTRLGWSDSVAGCVINELGLTTALGTAWVEGASPAADGPLERDEHLGLLEGFDDGYFYYDTTDLWHYAFPALTTAWPRLGDLVFADLEDALAASDLRERPVYRVAETRPMLHANRLPHDLGSAPEDPFVRLNGYVMRDDPNTWRDATPAHVLARLTHTRLTGSTLTERSWRRLCHAAESLATLGPVPRHDEFGDSTWDNLALRGHSTYAAALYAAMWAVLSHEADRRGQDAATYDARRAAAVTVLDELWNGEFFRAATVGKYTEAVMPDSTWGLFYADICGAPHGVPAEQIRSHLRAAYEICHVGYDDGRVGPLLIGERDLHRYERDGGEELQVNEVLVGSGWMFAAMLRHAGLAAEADDVADSLRDVLYGGTGLQFRTPASVDRDGRFRAPLNMRPLAIWWLGRRTRSTRTGGRA</sequence>
<dbReference type="EMBL" id="JBHTCQ010000001">
    <property type="protein sequence ID" value="MFC7404669.1"/>
    <property type="molecule type" value="Genomic_DNA"/>
</dbReference>
<reference evidence="4" key="1">
    <citation type="journal article" date="2019" name="Int. J. Syst. Evol. Microbiol.">
        <title>The Global Catalogue of Microorganisms (GCM) 10K type strain sequencing project: providing services to taxonomists for standard genome sequencing and annotation.</title>
        <authorList>
            <consortium name="The Broad Institute Genomics Platform"/>
            <consortium name="The Broad Institute Genome Sequencing Center for Infectious Disease"/>
            <person name="Wu L."/>
            <person name="Ma J."/>
        </authorList>
    </citation>
    <scope>NUCLEOTIDE SEQUENCE [LARGE SCALE GENOMIC DNA]</scope>
    <source>
        <strain evidence="4">JCM 1490</strain>
    </source>
</reference>
<name>A0ABW2Q6P1_9MICO</name>
<dbReference type="Pfam" id="PF04685">
    <property type="entry name" value="DUF608"/>
    <property type="match status" value="1"/>
</dbReference>
<comment type="caution">
    <text evidence="3">The sequence shown here is derived from an EMBL/GenBank/DDBJ whole genome shotgun (WGS) entry which is preliminary data.</text>
</comment>
<protein>
    <submittedName>
        <fullName evidence="3">GH116 family glycosyl hydrolase</fullName>
    </submittedName>
</protein>
<accession>A0ABW2Q6P1</accession>
<gene>
    <name evidence="3" type="ORF">ACFQQL_06070</name>
</gene>
<keyword evidence="3" id="KW-0378">Hydrolase</keyword>
<dbReference type="InterPro" id="IPR052566">
    <property type="entry name" value="Non-lysos_glucosylceramidase"/>
</dbReference>
<dbReference type="RefSeq" id="WP_382392283.1">
    <property type="nucleotide sequence ID" value="NZ_JBHTCQ010000001.1"/>
</dbReference>
<dbReference type="InterPro" id="IPR024462">
    <property type="entry name" value="GH116_N"/>
</dbReference>
<evidence type="ECO:0000259" key="2">
    <source>
        <dbReference type="Pfam" id="PF12215"/>
    </source>
</evidence>
<proteinExistence type="predicted"/>
<evidence type="ECO:0000313" key="3">
    <source>
        <dbReference type="EMBL" id="MFC7404669.1"/>
    </source>
</evidence>
<dbReference type="GO" id="GO:0016787">
    <property type="term" value="F:hydrolase activity"/>
    <property type="evidence" value="ECO:0007669"/>
    <property type="project" value="UniProtKB-KW"/>
</dbReference>
<evidence type="ECO:0000313" key="4">
    <source>
        <dbReference type="Proteomes" id="UP001596455"/>
    </source>
</evidence>
<evidence type="ECO:0000259" key="1">
    <source>
        <dbReference type="Pfam" id="PF04685"/>
    </source>
</evidence>
<dbReference type="InterPro" id="IPR006775">
    <property type="entry name" value="GH116_catalytic"/>
</dbReference>